<keyword evidence="3" id="KW-0540">Nuclease</keyword>
<evidence type="ECO:0000313" key="9">
    <source>
        <dbReference type="RefSeq" id="XP_021299374.1"/>
    </source>
</evidence>
<dbReference type="OrthoDB" id="10055717at2759"/>
<dbReference type="InterPro" id="IPR036397">
    <property type="entry name" value="RNaseH_sf"/>
</dbReference>
<dbReference type="InterPro" id="IPR001584">
    <property type="entry name" value="Integrase_cat-core"/>
</dbReference>
<dbReference type="InterPro" id="IPR012337">
    <property type="entry name" value="RNaseH-like_sf"/>
</dbReference>
<proteinExistence type="predicted"/>
<dbReference type="InterPro" id="IPR041373">
    <property type="entry name" value="RT_RNaseH"/>
</dbReference>
<dbReference type="Pfam" id="PF00665">
    <property type="entry name" value="rve"/>
    <property type="match status" value="1"/>
</dbReference>
<dbReference type="Proteomes" id="UP000504621">
    <property type="component" value="Unplaced"/>
</dbReference>
<dbReference type="SUPFAM" id="SSF53098">
    <property type="entry name" value="Ribonuclease H-like"/>
    <property type="match status" value="1"/>
</dbReference>
<dbReference type="Gene3D" id="3.10.20.370">
    <property type="match status" value="1"/>
</dbReference>
<dbReference type="PROSITE" id="PS50994">
    <property type="entry name" value="INTEGRASE"/>
    <property type="match status" value="1"/>
</dbReference>
<dbReference type="InterPro" id="IPR043502">
    <property type="entry name" value="DNA/RNA_pol_sf"/>
</dbReference>
<keyword evidence="1" id="KW-0808">Transferase</keyword>
<dbReference type="FunFam" id="3.10.20.370:FF:000001">
    <property type="entry name" value="Retrovirus-related Pol polyprotein from transposon 17.6-like protein"/>
    <property type="match status" value="1"/>
</dbReference>
<keyword evidence="8" id="KW-1185">Reference proteome</keyword>
<dbReference type="GO" id="GO:0015074">
    <property type="term" value="P:DNA integration"/>
    <property type="evidence" value="ECO:0007669"/>
    <property type="project" value="InterPro"/>
</dbReference>
<evidence type="ECO:0000256" key="2">
    <source>
        <dbReference type="ARBA" id="ARBA00022695"/>
    </source>
</evidence>
<dbReference type="PANTHER" id="PTHR37984">
    <property type="entry name" value="PROTEIN CBG26694"/>
    <property type="match status" value="1"/>
</dbReference>
<evidence type="ECO:0000313" key="8">
    <source>
        <dbReference type="Proteomes" id="UP000504621"/>
    </source>
</evidence>
<keyword evidence="4" id="KW-0255">Endonuclease</keyword>
<dbReference type="GO" id="GO:0003964">
    <property type="term" value="F:RNA-directed DNA polymerase activity"/>
    <property type="evidence" value="ECO:0007669"/>
    <property type="project" value="UniProtKB-KW"/>
</dbReference>
<dbReference type="SUPFAM" id="SSF56672">
    <property type="entry name" value="DNA/RNA polymerases"/>
    <property type="match status" value="2"/>
</dbReference>
<dbReference type="PANTHER" id="PTHR37984:SF5">
    <property type="entry name" value="PROTEIN NYNRIN-LIKE"/>
    <property type="match status" value="1"/>
</dbReference>
<gene>
    <name evidence="9" type="primary">LOC110428032</name>
</gene>
<reference evidence="9" key="1">
    <citation type="submission" date="2025-08" db="UniProtKB">
        <authorList>
            <consortium name="RefSeq"/>
        </authorList>
    </citation>
    <scope>IDENTIFICATION</scope>
    <source>
        <tissue evidence="9">Leaf</tissue>
    </source>
</reference>
<evidence type="ECO:0000256" key="1">
    <source>
        <dbReference type="ARBA" id="ARBA00022679"/>
    </source>
</evidence>
<dbReference type="GO" id="GO:0003676">
    <property type="term" value="F:nucleic acid binding"/>
    <property type="evidence" value="ECO:0007669"/>
    <property type="project" value="InterPro"/>
</dbReference>
<dbReference type="AlphaFoldDB" id="A0A6J1BM90"/>
<accession>A0A6J1BM90</accession>
<name>A0A6J1BM90_9ROSI</name>
<evidence type="ECO:0000259" key="7">
    <source>
        <dbReference type="PROSITE" id="PS50994"/>
    </source>
</evidence>
<keyword evidence="5" id="KW-0378">Hydrolase</keyword>
<protein>
    <submittedName>
        <fullName evidence="9">Uncharacterized protein LOC110428032</fullName>
    </submittedName>
</protein>
<sequence length="362" mass="42095">MCDASDYEVGAVLRQRKDKIFHSIYYASKTLNEPQKNYTTTKKKLLAIVFAFDKFCSYLLGTKLIVYIDHSAIKYLIAKKDAKPRLIRWILLLQKFDLEIRDRKGIENQVADHFSRLEIQAQGMNSTLIKETFPDEQILQVSKKSPPWYANFENYLVSNIIPSDFNFRQKYILLAVNYVSKWVEAAAFPHNDSKVVMNFIKKNIFTQFGPPRAIISDEGSHFCNKYFDAVLPKYGVKHKVAIVHHPQTSGQAESNISRSYVNYGRETYTRARRSRTYTNDGRDFNGWSFDSLLIVGEYSDVFSDELPRLHLKKKIEFCIDFMSNTRPISIPPYRMALVELRKLKEQLEDLLNKGFIHLSVSP</sequence>
<dbReference type="InterPro" id="IPR050951">
    <property type="entry name" value="Retrovirus_Pol_polyprotein"/>
</dbReference>
<dbReference type="CDD" id="cd09274">
    <property type="entry name" value="RNase_HI_RT_Ty3"/>
    <property type="match status" value="1"/>
</dbReference>
<dbReference type="Pfam" id="PF17917">
    <property type="entry name" value="RT_RNaseH"/>
    <property type="match status" value="1"/>
</dbReference>
<evidence type="ECO:0000256" key="4">
    <source>
        <dbReference type="ARBA" id="ARBA00022759"/>
    </source>
</evidence>
<dbReference type="GO" id="GO:0004519">
    <property type="term" value="F:endonuclease activity"/>
    <property type="evidence" value="ECO:0007669"/>
    <property type="project" value="UniProtKB-KW"/>
</dbReference>
<feature type="domain" description="Integrase catalytic" evidence="7">
    <location>
        <begin position="143"/>
        <end position="253"/>
    </location>
</feature>
<dbReference type="Gene3D" id="3.30.420.10">
    <property type="entry name" value="Ribonuclease H-like superfamily/Ribonuclease H"/>
    <property type="match status" value="1"/>
</dbReference>
<dbReference type="RefSeq" id="XP_021299374.1">
    <property type="nucleotide sequence ID" value="XM_021443699.1"/>
</dbReference>
<evidence type="ECO:0000256" key="6">
    <source>
        <dbReference type="ARBA" id="ARBA00022918"/>
    </source>
</evidence>
<dbReference type="GeneID" id="110428032"/>
<keyword evidence="6" id="KW-0695">RNA-directed DNA polymerase</keyword>
<evidence type="ECO:0000256" key="5">
    <source>
        <dbReference type="ARBA" id="ARBA00022801"/>
    </source>
</evidence>
<evidence type="ECO:0000256" key="3">
    <source>
        <dbReference type="ARBA" id="ARBA00022722"/>
    </source>
</evidence>
<organism evidence="8 9">
    <name type="scientific">Herrania umbratica</name>
    <dbReference type="NCBI Taxonomy" id="108875"/>
    <lineage>
        <taxon>Eukaryota</taxon>
        <taxon>Viridiplantae</taxon>
        <taxon>Streptophyta</taxon>
        <taxon>Embryophyta</taxon>
        <taxon>Tracheophyta</taxon>
        <taxon>Spermatophyta</taxon>
        <taxon>Magnoliopsida</taxon>
        <taxon>eudicotyledons</taxon>
        <taxon>Gunneridae</taxon>
        <taxon>Pentapetalae</taxon>
        <taxon>rosids</taxon>
        <taxon>malvids</taxon>
        <taxon>Malvales</taxon>
        <taxon>Malvaceae</taxon>
        <taxon>Byttnerioideae</taxon>
        <taxon>Herrania</taxon>
    </lineage>
</organism>
<dbReference type="GO" id="GO:0016787">
    <property type="term" value="F:hydrolase activity"/>
    <property type="evidence" value="ECO:0007669"/>
    <property type="project" value="UniProtKB-KW"/>
</dbReference>
<keyword evidence="2" id="KW-0548">Nucleotidyltransferase</keyword>
<dbReference type="Gene3D" id="3.10.10.10">
    <property type="entry name" value="HIV Type 1 Reverse Transcriptase, subunit A, domain 1"/>
    <property type="match status" value="1"/>
</dbReference>